<dbReference type="Proteomes" id="UP001056500">
    <property type="component" value="Chromosome"/>
</dbReference>
<accession>A0ABY4WJX5</accession>
<dbReference type="SUPFAM" id="SSF52540">
    <property type="entry name" value="P-loop containing nucleoside triphosphate hydrolases"/>
    <property type="match status" value="1"/>
</dbReference>
<feature type="domain" description="Type IV methyl-directed restriction enzyme EcoKMcrB subunit DNA-binding" evidence="2">
    <location>
        <begin position="149"/>
        <end position="325"/>
    </location>
</feature>
<gene>
    <name evidence="3" type="ORF">NDK47_08730</name>
</gene>
<dbReference type="Gene3D" id="3.40.50.300">
    <property type="entry name" value="P-loop containing nucleotide triphosphate hydrolases"/>
    <property type="match status" value="1"/>
</dbReference>
<dbReference type="EMBL" id="CP098755">
    <property type="protein sequence ID" value="USG67338.1"/>
    <property type="molecule type" value="Genomic_DNA"/>
</dbReference>
<dbReference type="RefSeq" id="WP_251874440.1">
    <property type="nucleotide sequence ID" value="NZ_CP098755.1"/>
</dbReference>
<dbReference type="Gene3D" id="3.30.920.90">
    <property type="match status" value="1"/>
</dbReference>
<protein>
    <submittedName>
        <fullName evidence="3">DUF3578 domain-containing protein</fullName>
    </submittedName>
</protein>
<dbReference type="Pfam" id="PF12102">
    <property type="entry name" value="MrcB_N"/>
    <property type="match status" value="1"/>
</dbReference>
<organism evidence="3 4">
    <name type="scientific">Brevibacillus ruminantium</name>
    <dbReference type="NCBI Taxonomy" id="2950604"/>
    <lineage>
        <taxon>Bacteria</taxon>
        <taxon>Bacillati</taxon>
        <taxon>Bacillota</taxon>
        <taxon>Bacilli</taxon>
        <taxon>Bacillales</taxon>
        <taxon>Paenibacillaceae</taxon>
        <taxon>Brevibacillus</taxon>
    </lineage>
</organism>
<name>A0ABY4WJX5_9BACL</name>
<dbReference type="InterPro" id="IPR027417">
    <property type="entry name" value="P-loop_NTPase"/>
</dbReference>
<dbReference type="InterPro" id="IPR011704">
    <property type="entry name" value="ATPase_dyneun-rel_AAA"/>
</dbReference>
<proteinExistence type="predicted"/>
<dbReference type="Pfam" id="PF07728">
    <property type="entry name" value="AAA_5"/>
    <property type="match status" value="1"/>
</dbReference>
<evidence type="ECO:0000259" key="1">
    <source>
        <dbReference type="Pfam" id="PF07728"/>
    </source>
</evidence>
<evidence type="ECO:0000313" key="4">
    <source>
        <dbReference type="Proteomes" id="UP001056500"/>
    </source>
</evidence>
<dbReference type="PANTHER" id="PTHR37291">
    <property type="entry name" value="5-METHYLCYTOSINE-SPECIFIC RESTRICTION ENZYME B"/>
    <property type="match status" value="1"/>
</dbReference>
<keyword evidence="4" id="KW-1185">Reference proteome</keyword>
<reference evidence="3" key="1">
    <citation type="submission" date="2022-06" db="EMBL/GenBank/DDBJ databases">
        <title>Genome sequencing of Brevibacillus sp. BB3-R1.</title>
        <authorList>
            <person name="Heo J."/>
            <person name="Lee D."/>
            <person name="Won M."/>
            <person name="Han B.-H."/>
            <person name="Hong S.-B."/>
            <person name="Kwon S.-W."/>
        </authorList>
    </citation>
    <scope>NUCLEOTIDE SEQUENCE</scope>
    <source>
        <strain evidence="3">BB3-R1</strain>
    </source>
</reference>
<evidence type="ECO:0000313" key="3">
    <source>
        <dbReference type="EMBL" id="USG67338.1"/>
    </source>
</evidence>
<sequence length="739" mass="85194">MALPIALTNIFKHKQKSYKMVLVLCLLDELKKGNPSVTLDTLKQKFLTYYQNREAQGLVVDPPPSKLSKQWREITLAQIHHIIQTPIQALSQILINDRDHKEYGFRPEILEELRTPQIQELSEYTTQELEKYFDQLNPSVPLRDYLDTILSTYLETKLQPFKENDLGKLVRQTIPIDLSKLPFFPDEWKAQGSVGQGNWADVPWIAIMDKRITTTTQQGVYVVYLFSQDMSAVYLTLAQGVAEPLKQGKRVGYEYLRRKVQEIRSIIALDGFQKDENIQLTAKGIGEDYQVSTVAYTKYEAGNLPSNQQLLTDLHSMLEYYQEYVEYSLADDTTTTSESSISSSKKEPLLVNDSDVRETIDTIKTYIRQRGFHYPDHLIENFYLSMKTKPFVILAGISGTGKTKLVKLFAEALGATSENRQFRLIPVRPDWSDPSDLIGYKDLTGTFRPGPLTEVLVEASNPDNEDNVYFICLDEMNLARVEHYFSDILSLMETQERKDDRIVTNPLISTNQLGEDDRVFYEGLFIPSNVVLIGTVNMDETTHPFSKKVLDRGNTIEFNYIQLDNFPDAEEIYESDSERGVPASFLSSEYITLQEAYKDYSNLIKESTEKLIKINLVLENIHAHIGFRVRDAICFYMVYNERFHLMTKDEAFDFQLLQKILPRIQGSNLSVKRTLMELLKITLGDPRLQVDELMGDAALLYELDLQKEYPNAPYKQSSRKLLYMLRRLEEDGFTSFWVS</sequence>
<feature type="domain" description="ATPase dynein-related AAA" evidence="1">
    <location>
        <begin position="392"/>
        <end position="538"/>
    </location>
</feature>
<dbReference type="PANTHER" id="PTHR37291:SF1">
    <property type="entry name" value="TYPE IV METHYL-DIRECTED RESTRICTION ENZYME ECOKMCRB SUBUNIT"/>
    <property type="match status" value="1"/>
</dbReference>
<evidence type="ECO:0000259" key="2">
    <source>
        <dbReference type="Pfam" id="PF12102"/>
    </source>
</evidence>
<dbReference type="InterPro" id="IPR052934">
    <property type="entry name" value="Methyl-DNA_Rec/Restrict_Enz"/>
</dbReference>
<dbReference type="InterPro" id="IPR021961">
    <property type="entry name" value="McrB_DNA-bd"/>
</dbReference>